<protein>
    <submittedName>
        <fullName evidence="2">Uncharacterized protein</fullName>
    </submittedName>
</protein>
<sequence>MRIRKAVVTCLIFFAVGPVFALEPDQILVIANGDVTASVRIARYYCAKREVPLDNILALPLGAGLSDTISRDGYEKQLAEPIRKKLWSPEFAGKIKCLLTTYGVPIKVGKRSQLKGRRDKLRQLRKRAEQEKDTLEQLKQNSSADSDEKKKKIERKIAHLQSA</sequence>
<feature type="compositionally biased region" description="Basic and acidic residues" evidence="1">
    <location>
        <begin position="126"/>
        <end position="136"/>
    </location>
</feature>
<name>A0A0F9C6Y9_9ZZZZ</name>
<reference evidence="2" key="1">
    <citation type="journal article" date="2015" name="Nature">
        <title>Complex archaea that bridge the gap between prokaryotes and eukaryotes.</title>
        <authorList>
            <person name="Spang A."/>
            <person name="Saw J.H."/>
            <person name="Jorgensen S.L."/>
            <person name="Zaremba-Niedzwiedzka K."/>
            <person name="Martijn J."/>
            <person name="Lind A.E."/>
            <person name="van Eijk R."/>
            <person name="Schleper C."/>
            <person name="Guy L."/>
            <person name="Ettema T.J."/>
        </authorList>
    </citation>
    <scope>NUCLEOTIDE SEQUENCE</scope>
</reference>
<evidence type="ECO:0000313" key="2">
    <source>
        <dbReference type="EMBL" id="KKK92366.1"/>
    </source>
</evidence>
<feature type="region of interest" description="Disordered" evidence="1">
    <location>
        <begin position="121"/>
        <end position="163"/>
    </location>
</feature>
<feature type="compositionally biased region" description="Basic and acidic residues" evidence="1">
    <location>
        <begin position="146"/>
        <end position="157"/>
    </location>
</feature>
<comment type="caution">
    <text evidence="2">The sequence shown here is derived from an EMBL/GenBank/DDBJ whole genome shotgun (WGS) entry which is preliminary data.</text>
</comment>
<gene>
    <name evidence="2" type="ORF">LCGC14_2703640</name>
</gene>
<evidence type="ECO:0000256" key="1">
    <source>
        <dbReference type="SAM" id="MobiDB-lite"/>
    </source>
</evidence>
<feature type="non-terminal residue" evidence="2">
    <location>
        <position position="163"/>
    </location>
</feature>
<dbReference type="AlphaFoldDB" id="A0A0F9C6Y9"/>
<organism evidence="2">
    <name type="scientific">marine sediment metagenome</name>
    <dbReference type="NCBI Taxonomy" id="412755"/>
    <lineage>
        <taxon>unclassified sequences</taxon>
        <taxon>metagenomes</taxon>
        <taxon>ecological metagenomes</taxon>
    </lineage>
</organism>
<dbReference type="EMBL" id="LAZR01048243">
    <property type="protein sequence ID" value="KKK92366.1"/>
    <property type="molecule type" value="Genomic_DNA"/>
</dbReference>
<proteinExistence type="predicted"/>
<accession>A0A0F9C6Y9</accession>